<dbReference type="InterPro" id="IPR020481">
    <property type="entry name" value="Intracell_prot_inh_BsuPI"/>
</dbReference>
<evidence type="ECO:0000259" key="1">
    <source>
        <dbReference type="Pfam" id="PF12690"/>
    </source>
</evidence>
<dbReference type="AlphaFoldDB" id="A0A383RFA0"/>
<evidence type="ECO:0000313" key="2">
    <source>
        <dbReference type="EMBL" id="SYX84956.1"/>
    </source>
</evidence>
<dbReference type="RefSeq" id="WP_138186732.1">
    <property type="nucleotide sequence ID" value="NZ_LS992241.1"/>
</dbReference>
<accession>A0A383RFA0</accession>
<sequence length="129" mass="14975">MITTFLSTEQHKDYVTLQFGIHNVAGEDLVISSGSQPYDFIVTNEVGKEVYRWSLNKLFTAEVVERTLNKDEKMSYEERWSFQNNEDKPVPRGKYKLEVVFLIHLPELVEPQSPQYLSISSEISTDIDK</sequence>
<dbReference type="InterPro" id="IPR038144">
    <property type="entry name" value="IPI"/>
</dbReference>
<reference evidence="3" key="1">
    <citation type="submission" date="2018-08" db="EMBL/GenBank/DDBJ databases">
        <authorList>
            <person name="Chevrot R."/>
        </authorList>
    </citation>
    <scope>NUCLEOTIDE SEQUENCE [LARGE SCALE GENOMIC DNA]</scope>
</reference>
<protein>
    <recommendedName>
        <fullName evidence="1">Intracellular proteinase inhibitor BsuPI domain-containing protein</fullName>
    </recommendedName>
</protein>
<dbReference type="Pfam" id="PF12690">
    <property type="entry name" value="BsuPI"/>
    <property type="match status" value="1"/>
</dbReference>
<dbReference type="Gene3D" id="2.60.40.2360">
    <property type="entry name" value="Intracellular proteinase inhibitor BsuPI"/>
    <property type="match status" value="1"/>
</dbReference>
<organism evidence="2 3">
    <name type="scientific">Paenibacillus alvei</name>
    <name type="common">Bacillus alvei</name>
    <dbReference type="NCBI Taxonomy" id="44250"/>
    <lineage>
        <taxon>Bacteria</taxon>
        <taxon>Bacillati</taxon>
        <taxon>Bacillota</taxon>
        <taxon>Bacilli</taxon>
        <taxon>Bacillales</taxon>
        <taxon>Paenibacillaceae</taxon>
        <taxon>Paenibacillus</taxon>
    </lineage>
</organism>
<dbReference type="Proteomes" id="UP000304148">
    <property type="component" value="Chromosome"/>
</dbReference>
<dbReference type="EMBL" id="LS992241">
    <property type="protein sequence ID" value="SYX84956.1"/>
    <property type="molecule type" value="Genomic_DNA"/>
</dbReference>
<evidence type="ECO:0000313" key="3">
    <source>
        <dbReference type="Proteomes" id="UP000304148"/>
    </source>
</evidence>
<name>A0A383RFA0_PAEAL</name>
<proteinExistence type="predicted"/>
<gene>
    <name evidence="2" type="ORF">PBLR_13378</name>
</gene>
<feature type="domain" description="Intracellular proteinase inhibitor BsuPI" evidence="1">
    <location>
        <begin position="6"/>
        <end position="102"/>
    </location>
</feature>